<protein>
    <submittedName>
        <fullName evidence="2">Polysaccharide lyase family 7 protein</fullName>
    </submittedName>
</protein>
<evidence type="ECO:0000313" key="2">
    <source>
        <dbReference type="EMBL" id="UXX78269.1"/>
    </source>
</evidence>
<dbReference type="Gene3D" id="2.60.120.200">
    <property type="match status" value="1"/>
</dbReference>
<feature type="domain" description="Alginate lyase 2" evidence="1">
    <location>
        <begin position="44"/>
        <end position="292"/>
    </location>
</feature>
<evidence type="ECO:0000259" key="1">
    <source>
        <dbReference type="Pfam" id="PF08787"/>
    </source>
</evidence>
<evidence type="ECO:0000313" key="3">
    <source>
        <dbReference type="Proteomes" id="UP001062165"/>
    </source>
</evidence>
<dbReference type="Pfam" id="PF08787">
    <property type="entry name" value="Alginate_lyase2"/>
    <property type="match status" value="1"/>
</dbReference>
<reference evidence="2" key="1">
    <citation type="submission" date="2022-10" db="EMBL/GenBank/DDBJ databases">
        <title>Comparative genomics and taxonomic characterization of three novel marine species of genus Reichenbachiella exhibiting antioxidant and polysaccharide degradation activities.</title>
        <authorList>
            <person name="Muhammad N."/>
            <person name="Lee Y.-J."/>
            <person name="Ko J."/>
            <person name="Kim S.-G."/>
        </authorList>
    </citation>
    <scope>NUCLEOTIDE SEQUENCE</scope>
    <source>
        <strain evidence="2">Wsw4-B4</strain>
    </source>
</reference>
<dbReference type="GO" id="GO:0016829">
    <property type="term" value="F:lyase activity"/>
    <property type="evidence" value="ECO:0007669"/>
    <property type="project" value="UniProtKB-KW"/>
</dbReference>
<dbReference type="SUPFAM" id="SSF49899">
    <property type="entry name" value="Concanavalin A-like lectins/glucanases"/>
    <property type="match status" value="1"/>
</dbReference>
<gene>
    <name evidence="2" type="ORF">N7E81_12965</name>
</gene>
<keyword evidence="2" id="KW-0456">Lyase</keyword>
<organism evidence="2 3">
    <name type="scientific">Reichenbachiella carrageenanivorans</name>
    <dbReference type="NCBI Taxonomy" id="2979869"/>
    <lineage>
        <taxon>Bacteria</taxon>
        <taxon>Pseudomonadati</taxon>
        <taxon>Bacteroidota</taxon>
        <taxon>Cytophagia</taxon>
        <taxon>Cytophagales</taxon>
        <taxon>Reichenbachiellaceae</taxon>
        <taxon>Reichenbachiella</taxon>
    </lineage>
</organism>
<sequence>MVNIKKSNDLRSIVLKVTYLSLFCLVIASHAWAQSGKDYKLPNIDLSHWKVTLPIGDKKPIEVSPPEILGYATNAELKPFMYNDSTDGSLVFYTYPGATTGNTKYSRTELREQMVPGDNNTNWTFAQGGRMKGTLSVPDISKKADGKFDRTIIMQIHGRLSNEQKELIGQKDNNAPPILKIYWHNGYVRVKTKVLKDINATGKAILATDAWGDDEGYNFPQYVGHEPFTLEVLVTEGRMEIKLNDGKPKVYENIHMRKWGVFENYFKAGNYFTSLDPKAYAYVKYYALEVDHNVQAPVKVEKKKKKKKEKSSKVRILNGGFDQAGEQEYRDHWINKSLGGTVQITSKPVQAGEKAGKLPATGDRIAYQLVSVEKNKDYELSFYYTLKTSPKGALRATILAGDVNSKAQIENATIVSEVFDNQSANNEYVRAEVKFNSGDNDNIGILMANENVECRFDSFQIRESK</sequence>
<name>A0ABY6CWH6_9BACT</name>
<dbReference type="RefSeq" id="WP_263050015.1">
    <property type="nucleotide sequence ID" value="NZ_CP106735.1"/>
</dbReference>
<dbReference type="InterPro" id="IPR014895">
    <property type="entry name" value="Alginate_lyase_2"/>
</dbReference>
<proteinExistence type="predicted"/>
<accession>A0ABY6CWH6</accession>
<dbReference type="Proteomes" id="UP001062165">
    <property type="component" value="Chromosome"/>
</dbReference>
<keyword evidence="3" id="KW-1185">Reference proteome</keyword>
<dbReference type="InterPro" id="IPR013320">
    <property type="entry name" value="ConA-like_dom_sf"/>
</dbReference>
<dbReference type="EMBL" id="CP106735">
    <property type="protein sequence ID" value="UXX78269.1"/>
    <property type="molecule type" value="Genomic_DNA"/>
</dbReference>
<dbReference type="Gene3D" id="2.60.120.260">
    <property type="entry name" value="Galactose-binding domain-like"/>
    <property type="match status" value="1"/>
</dbReference>